<evidence type="ECO:0000313" key="4">
    <source>
        <dbReference type="EMBL" id="CAB4837813.1"/>
    </source>
</evidence>
<proteinExistence type="predicted"/>
<name>A0A6J6MEH8_9ZZZZ</name>
<evidence type="ECO:0000313" key="3">
    <source>
        <dbReference type="EMBL" id="CAB4817039.1"/>
    </source>
</evidence>
<dbReference type="EMBL" id="CAFBMA010000002">
    <property type="protein sequence ID" value="CAB4890717.1"/>
    <property type="molecule type" value="Genomic_DNA"/>
</dbReference>
<dbReference type="EMBL" id="CAEZYD010000004">
    <property type="protein sequence ID" value="CAB4705198.1"/>
    <property type="molecule type" value="Genomic_DNA"/>
</dbReference>
<reference evidence="1" key="1">
    <citation type="submission" date="2020-05" db="EMBL/GenBank/DDBJ databases">
        <authorList>
            <person name="Chiriac C."/>
            <person name="Salcher M."/>
            <person name="Ghai R."/>
            <person name="Kavagutti S V."/>
        </authorList>
    </citation>
    <scope>NUCLEOTIDE SEQUENCE</scope>
</reference>
<gene>
    <name evidence="1" type="ORF">UFOPK2343_00386</name>
    <name evidence="2" type="ORF">UFOPK2652_00431</name>
    <name evidence="3" type="ORF">UFOPK3128_00518</name>
    <name evidence="4" type="ORF">UFOPK3227_00839</name>
    <name evidence="5" type="ORF">UFOPK3511_00371</name>
    <name evidence="6" type="ORF">UFOPK3880_00321</name>
    <name evidence="7" type="ORF">UFOPK4146_00172</name>
</gene>
<evidence type="ECO:0000313" key="2">
    <source>
        <dbReference type="EMBL" id="CAB4705198.1"/>
    </source>
</evidence>
<accession>A0A6J6MEH8</accession>
<dbReference type="EMBL" id="CAFBNU010000002">
    <property type="protein sequence ID" value="CAB4961440.1"/>
    <property type="molecule type" value="Genomic_DNA"/>
</dbReference>
<dbReference type="EMBL" id="CAEZXD010000006">
    <property type="protein sequence ID" value="CAB4671125.1"/>
    <property type="molecule type" value="Genomic_DNA"/>
</dbReference>
<dbReference type="EMBL" id="CAFAHD010000103">
    <property type="protein sequence ID" value="CAB4837813.1"/>
    <property type="molecule type" value="Genomic_DNA"/>
</dbReference>
<evidence type="ECO:0000313" key="5">
    <source>
        <dbReference type="EMBL" id="CAB4890717.1"/>
    </source>
</evidence>
<evidence type="ECO:0000313" key="7">
    <source>
        <dbReference type="EMBL" id="CAB5019604.1"/>
    </source>
</evidence>
<sequence>MNTKMAEDIEKSEIKTPPIAGPVDKIVVPTINPSSVKTKENNFFTFVVEDLQVGIFRINQPIGAPRTEIKIMIVTNRAKDSMGK</sequence>
<dbReference type="AlphaFoldDB" id="A0A6J6MEH8"/>
<evidence type="ECO:0000313" key="1">
    <source>
        <dbReference type="EMBL" id="CAB4671125.1"/>
    </source>
</evidence>
<dbReference type="EMBL" id="CAFBPT010000001">
    <property type="protein sequence ID" value="CAB5019604.1"/>
    <property type="molecule type" value="Genomic_DNA"/>
</dbReference>
<protein>
    <submittedName>
        <fullName evidence="1">Unannotated protein</fullName>
    </submittedName>
</protein>
<organism evidence="1">
    <name type="scientific">freshwater metagenome</name>
    <dbReference type="NCBI Taxonomy" id="449393"/>
    <lineage>
        <taxon>unclassified sequences</taxon>
        <taxon>metagenomes</taxon>
        <taxon>ecological metagenomes</taxon>
    </lineage>
</organism>
<evidence type="ECO:0000313" key="6">
    <source>
        <dbReference type="EMBL" id="CAB4961440.1"/>
    </source>
</evidence>
<dbReference type="EMBL" id="CAFAAZ010000003">
    <property type="protein sequence ID" value="CAB4817039.1"/>
    <property type="molecule type" value="Genomic_DNA"/>
</dbReference>